<evidence type="ECO:0000313" key="2">
    <source>
        <dbReference type="Proteomes" id="UP001501752"/>
    </source>
</evidence>
<reference evidence="2" key="1">
    <citation type="journal article" date="2019" name="Int. J. Syst. Evol. Microbiol.">
        <title>The Global Catalogue of Microorganisms (GCM) 10K type strain sequencing project: providing services to taxonomists for standard genome sequencing and annotation.</title>
        <authorList>
            <consortium name="The Broad Institute Genomics Platform"/>
            <consortium name="The Broad Institute Genome Sequencing Center for Infectious Disease"/>
            <person name="Wu L."/>
            <person name="Ma J."/>
        </authorList>
    </citation>
    <scope>NUCLEOTIDE SEQUENCE [LARGE SCALE GENOMIC DNA]</scope>
    <source>
        <strain evidence="2">JCM 13006</strain>
    </source>
</reference>
<dbReference type="EMBL" id="BAABIS010000001">
    <property type="protein sequence ID" value="GAA4838179.1"/>
    <property type="molecule type" value="Genomic_DNA"/>
</dbReference>
<keyword evidence="2" id="KW-1185">Reference proteome</keyword>
<dbReference type="Proteomes" id="UP001501752">
    <property type="component" value="Unassembled WGS sequence"/>
</dbReference>
<accession>A0ABP9DDQ5</accession>
<name>A0ABP9DDQ5_9ACTN</name>
<protein>
    <submittedName>
        <fullName evidence="1">Uncharacterized protein</fullName>
    </submittedName>
</protein>
<gene>
    <name evidence="1" type="ORF">GCM10023235_11650</name>
</gene>
<sequence length="102" mass="10932">MGPPHAVAGPQRCLQKPVLGRSGRQKAVALVVTLGAALVKPVVAVREIPKGRPLFVKKRRGDRAAAVPALSHRVGTRPPIVEATQHTHLPRRVIRKTPPNAT</sequence>
<evidence type="ECO:0000313" key="1">
    <source>
        <dbReference type="EMBL" id="GAA4838179.1"/>
    </source>
</evidence>
<proteinExistence type="predicted"/>
<organism evidence="1 2">
    <name type="scientific">Kitasatospora terrestris</name>
    <dbReference type="NCBI Taxonomy" id="258051"/>
    <lineage>
        <taxon>Bacteria</taxon>
        <taxon>Bacillati</taxon>
        <taxon>Actinomycetota</taxon>
        <taxon>Actinomycetes</taxon>
        <taxon>Kitasatosporales</taxon>
        <taxon>Streptomycetaceae</taxon>
        <taxon>Kitasatospora</taxon>
    </lineage>
</organism>
<comment type="caution">
    <text evidence="1">The sequence shown here is derived from an EMBL/GenBank/DDBJ whole genome shotgun (WGS) entry which is preliminary data.</text>
</comment>